<dbReference type="AlphaFoldDB" id="A0A0F4L6G7"/>
<reference evidence="2 3" key="1">
    <citation type="submission" date="2014-12" db="EMBL/GenBank/DDBJ databases">
        <title>Comparative genomics of the lactic acid bacteria isolated from the honey bee gut.</title>
        <authorList>
            <person name="Ellegaard K.M."/>
            <person name="Tamarit D."/>
            <person name="Javelind E."/>
            <person name="Olofsson T."/>
            <person name="Andersson S.G."/>
            <person name="Vasquez A."/>
        </authorList>
    </citation>
    <scope>NUCLEOTIDE SEQUENCE [LARGE SCALE GENOMIC DNA]</scope>
    <source>
        <strain evidence="2 3">Biut2</strain>
    </source>
</reference>
<evidence type="ECO:0000313" key="2">
    <source>
        <dbReference type="EMBL" id="KJY54240.1"/>
    </source>
</evidence>
<dbReference type="STRING" id="1218493.JF76_17510"/>
<dbReference type="RefSeq" id="WP_045928712.1">
    <property type="nucleotide sequence ID" value="NZ_JBHSZS010000008.1"/>
</dbReference>
<dbReference type="PROSITE" id="PS51257">
    <property type="entry name" value="PROKAR_LIPOPROTEIN"/>
    <property type="match status" value="1"/>
</dbReference>
<gene>
    <name evidence="2" type="ORF">JF76_17510</name>
</gene>
<dbReference type="PATRIC" id="fig|1218493.3.peg.1837"/>
<accession>A0A0F4L6G7</accession>
<organism evidence="2 3">
    <name type="scientific">Lactobacillus kullabergensis</name>
    <dbReference type="NCBI Taxonomy" id="1218493"/>
    <lineage>
        <taxon>Bacteria</taxon>
        <taxon>Bacillati</taxon>
        <taxon>Bacillota</taxon>
        <taxon>Bacilli</taxon>
        <taxon>Lactobacillales</taxon>
        <taxon>Lactobacillaceae</taxon>
        <taxon>Lactobacillus</taxon>
    </lineage>
</organism>
<name>A0A0F4L6G7_9LACO</name>
<keyword evidence="1" id="KW-0472">Membrane</keyword>
<dbReference type="HOGENOM" id="CLU_1538132_0_0_9"/>
<dbReference type="EMBL" id="JXBY01000028">
    <property type="protein sequence ID" value="KJY54240.1"/>
    <property type="molecule type" value="Genomic_DNA"/>
</dbReference>
<keyword evidence="1" id="KW-0812">Transmembrane</keyword>
<protein>
    <recommendedName>
        <fullName evidence="4">DUF4352 domain-containing protein</fullName>
    </recommendedName>
</protein>
<evidence type="ECO:0008006" key="4">
    <source>
        <dbReference type="Google" id="ProtNLM"/>
    </source>
</evidence>
<evidence type="ECO:0000256" key="1">
    <source>
        <dbReference type="SAM" id="Phobius"/>
    </source>
</evidence>
<evidence type="ECO:0000313" key="3">
    <source>
        <dbReference type="Proteomes" id="UP000033533"/>
    </source>
</evidence>
<proteinExistence type="predicted"/>
<dbReference type="OrthoDB" id="2313159at2"/>
<keyword evidence="1" id="KW-1133">Transmembrane helix</keyword>
<feature type="transmembrane region" description="Helical" evidence="1">
    <location>
        <begin position="6"/>
        <end position="26"/>
    </location>
</feature>
<sequence length="174" mass="20580">MKNKKLLWSFFIAIIIVVGCVGFYRYRQVNAHPQQYGVTKEQLFHKNELVKAYHVNFIVHEAAVKKSKDVVQAKVKFHIRQTGRPFYGERKNNPKFIENMYLNNSYGTSNPSVKLYDKSHHSINPYKALAHGKQPFTMDFTIPRYSYDMRNQKLRFSFLVPAKKHYVKYSLLLE</sequence>
<comment type="caution">
    <text evidence="2">The sequence shown here is derived from an EMBL/GenBank/DDBJ whole genome shotgun (WGS) entry which is preliminary data.</text>
</comment>
<dbReference type="Proteomes" id="UP000033533">
    <property type="component" value="Unassembled WGS sequence"/>
</dbReference>